<feature type="domain" description="Major facilitator superfamily (MFS) profile" evidence="7">
    <location>
        <begin position="1"/>
        <end position="166"/>
    </location>
</feature>
<dbReference type="Proteomes" id="UP000181790">
    <property type="component" value="Unassembled WGS sequence"/>
</dbReference>
<dbReference type="SUPFAM" id="SSF103473">
    <property type="entry name" value="MFS general substrate transporter"/>
    <property type="match status" value="1"/>
</dbReference>
<reference evidence="8 9" key="1">
    <citation type="submission" date="2016-10" db="EMBL/GenBank/DDBJ databases">
        <title>Arsenicibacter rosenii gen. nov., sp. nov., an efficient arsenic-methylating bacterium isolated from an arsenic-contaminated paddy soil.</title>
        <authorList>
            <person name="Huang K."/>
        </authorList>
    </citation>
    <scope>NUCLEOTIDE SEQUENCE [LARGE SCALE GENOMIC DNA]</scope>
    <source>
        <strain evidence="8 9">SM-1</strain>
    </source>
</reference>
<evidence type="ECO:0000259" key="7">
    <source>
        <dbReference type="PROSITE" id="PS50850"/>
    </source>
</evidence>
<dbReference type="InterPro" id="IPR005828">
    <property type="entry name" value="MFS_sugar_transport-like"/>
</dbReference>
<protein>
    <recommendedName>
        <fullName evidence="7">Major facilitator superfamily (MFS) profile domain-containing protein</fullName>
    </recommendedName>
</protein>
<dbReference type="Gene3D" id="1.20.1250.20">
    <property type="entry name" value="MFS general substrate transporter like domains"/>
    <property type="match status" value="1"/>
</dbReference>
<feature type="transmembrane region" description="Helical" evidence="6">
    <location>
        <begin position="101"/>
        <end position="121"/>
    </location>
</feature>
<accession>A0A1S2VE09</accession>
<feature type="transmembrane region" description="Helical" evidence="6">
    <location>
        <begin position="18"/>
        <end position="37"/>
    </location>
</feature>
<evidence type="ECO:0000256" key="2">
    <source>
        <dbReference type="ARBA" id="ARBA00022692"/>
    </source>
</evidence>
<evidence type="ECO:0000256" key="3">
    <source>
        <dbReference type="ARBA" id="ARBA00022989"/>
    </source>
</evidence>
<evidence type="ECO:0000256" key="4">
    <source>
        <dbReference type="ARBA" id="ARBA00023136"/>
    </source>
</evidence>
<dbReference type="InterPro" id="IPR036259">
    <property type="entry name" value="MFS_trans_sf"/>
</dbReference>
<keyword evidence="4 6" id="KW-0472">Membrane</keyword>
<sequence length="166" mass="17833">MGVLLSWQFSKRTGHWKTLVWVTALYLITAIGCSLAPDLYLLAFFIGAGGVCLGGTIVSLPVYVMEVVPVSFRSKTIILFSVATILSMQLTYTLLPVYTIYWRWIPGAEAIVALGLMLSLFTIPEQGRPLTAGSPEITMDTAGQGPQPVLNGHPQAGMAESGTVSK</sequence>
<dbReference type="GO" id="GO:0016020">
    <property type="term" value="C:membrane"/>
    <property type="evidence" value="ECO:0007669"/>
    <property type="project" value="UniProtKB-SubCell"/>
</dbReference>
<proteinExistence type="predicted"/>
<feature type="region of interest" description="Disordered" evidence="5">
    <location>
        <begin position="134"/>
        <end position="166"/>
    </location>
</feature>
<comment type="caution">
    <text evidence="8">The sequence shown here is derived from an EMBL/GenBank/DDBJ whole genome shotgun (WGS) entry which is preliminary data.</text>
</comment>
<dbReference type="PROSITE" id="PS50850">
    <property type="entry name" value="MFS"/>
    <property type="match status" value="1"/>
</dbReference>
<gene>
    <name evidence="8" type="ORF">BLX24_24630</name>
</gene>
<evidence type="ECO:0000256" key="5">
    <source>
        <dbReference type="SAM" id="MobiDB-lite"/>
    </source>
</evidence>
<evidence type="ECO:0000313" key="8">
    <source>
        <dbReference type="EMBL" id="OIN56505.1"/>
    </source>
</evidence>
<evidence type="ECO:0000313" key="9">
    <source>
        <dbReference type="Proteomes" id="UP000181790"/>
    </source>
</evidence>
<dbReference type="InterPro" id="IPR020846">
    <property type="entry name" value="MFS_dom"/>
</dbReference>
<dbReference type="EMBL" id="MORL01000022">
    <property type="protein sequence ID" value="OIN56505.1"/>
    <property type="molecule type" value="Genomic_DNA"/>
</dbReference>
<keyword evidence="9" id="KW-1185">Reference proteome</keyword>
<dbReference type="GO" id="GO:0022857">
    <property type="term" value="F:transmembrane transporter activity"/>
    <property type="evidence" value="ECO:0007669"/>
    <property type="project" value="InterPro"/>
</dbReference>
<keyword evidence="2 6" id="KW-0812">Transmembrane</keyword>
<feature type="transmembrane region" description="Helical" evidence="6">
    <location>
        <begin position="43"/>
        <end position="64"/>
    </location>
</feature>
<organism evidence="8 9">
    <name type="scientific">Arsenicibacter rosenii</name>
    <dbReference type="NCBI Taxonomy" id="1750698"/>
    <lineage>
        <taxon>Bacteria</taxon>
        <taxon>Pseudomonadati</taxon>
        <taxon>Bacteroidota</taxon>
        <taxon>Cytophagia</taxon>
        <taxon>Cytophagales</taxon>
        <taxon>Spirosomataceae</taxon>
        <taxon>Arsenicibacter</taxon>
    </lineage>
</organism>
<feature type="transmembrane region" description="Helical" evidence="6">
    <location>
        <begin position="76"/>
        <end position="95"/>
    </location>
</feature>
<evidence type="ECO:0000256" key="6">
    <source>
        <dbReference type="SAM" id="Phobius"/>
    </source>
</evidence>
<dbReference type="AlphaFoldDB" id="A0A1S2VE09"/>
<comment type="subcellular location">
    <subcellularLocation>
        <location evidence="1">Membrane</location>
    </subcellularLocation>
</comment>
<name>A0A1S2VE09_9BACT</name>
<evidence type="ECO:0000256" key="1">
    <source>
        <dbReference type="ARBA" id="ARBA00004370"/>
    </source>
</evidence>
<dbReference type="Pfam" id="PF00083">
    <property type="entry name" value="Sugar_tr"/>
    <property type="match status" value="1"/>
</dbReference>
<keyword evidence="3 6" id="KW-1133">Transmembrane helix</keyword>